<organism evidence="3 4">
    <name type="scientific">Pedobacter gandavensis</name>
    <dbReference type="NCBI Taxonomy" id="2679963"/>
    <lineage>
        <taxon>Bacteria</taxon>
        <taxon>Pseudomonadati</taxon>
        <taxon>Bacteroidota</taxon>
        <taxon>Sphingobacteriia</taxon>
        <taxon>Sphingobacteriales</taxon>
        <taxon>Sphingobacteriaceae</taxon>
        <taxon>Pedobacter</taxon>
    </lineage>
</organism>
<reference evidence="3 4" key="1">
    <citation type="submission" date="2019-11" db="EMBL/GenBank/DDBJ databases">
        <title>Description of Pedobacter sp. LMG 31462T.</title>
        <authorList>
            <person name="Carlier A."/>
            <person name="Qi S."/>
            <person name="Vandamme P."/>
        </authorList>
    </citation>
    <scope>NUCLEOTIDE SEQUENCE [LARGE SCALE GENOMIC DNA]</scope>
    <source>
        <strain evidence="3 4">LMG 31462</strain>
    </source>
</reference>
<evidence type="ECO:0000313" key="3">
    <source>
        <dbReference type="EMBL" id="MBB2151177.1"/>
    </source>
</evidence>
<dbReference type="Pfam" id="PF14257">
    <property type="entry name" value="DUF4349"/>
    <property type="match status" value="1"/>
</dbReference>
<keyword evidence="1" id="KW-1133">Transmembrane helix</keyword>
<feature type="domain" description="DUF4349" evidence="2">
    <location>
        <begin position="46"/>
        <end position="270"/>
    </location>
</feature>
<evidence type="ECO:0000259" key="2">
    <source>
        <dbReference type="Pfam" id="PF14257"/>
    </source>
</evidence>
<dbReference type="Proteomes" id="UP000636110">
    <property type="component" value="Unassembled WGS sequence"/>
</dbReference>
<keyword evidence="4" id="KW-1185">Reference proteome</keyword>
<dbReference type="EMBL" id="WNXC01000008">
    <property type="protein sequence ID" value="MBB2151177.1"/>
    <property type="molecule type" value="Genomic_DNA"/>
</dbReference>
<dbReference type="PROSITE" id="PS51257">
    <property type="entry name" value="PROKAR_LIPOPROTEIN"/>
    <property type="match status" value="1"/>
</dbReference>
<protein>
    <submittedName>
        <fullName evidence="3">DUF4349 domain-containing protein</fullName>
    </submittedName>
</protein>
<evidence type="ECO:0000313" key="4">
    <source>
        <dbReference type="Proteomes" id="UP000636110"/>
    </source>
</evidence>
<feature type="transmembrane region" description="Helical" evidence="1">
    <location>
        <begin position="245"/>
        <end position="272"/>
    </location>
</feature>
<keyword evidence="1" id="KW-0812">Transmembrane</keyword>
<evidence type="ECO:0000256" key="1">
    <source>
        <dbReference type="SAM" id="Phobius"/>
    </source>
</evidence>
<accession>A0ABR6F0Z2</accession>
<dbReference type="InterPro" id="IPR025645">
    <property type="entry name" value="DUF4349"/>
</dbReference>
<comment type="caution">
    <text evidence="3">The sequence shown here is derived from an EMBL/GenBank/DDBJ whole genome shotgun (WGS) entry which is preliminary data.</text>
</comment>
<sequence length="283" mass="32247">MKKYLAYCAVALLFVACNQGNKSHREPTSDAVDSLAEIADSSSSEKIIKTADMRFRVKNVQQTKVKLGELIKAEGGTLAEFSIHSDVYQSEKVRYSTDSLLELTSYRTEGSIVAKVPADKLDEFTNRVAGMAVFVDQQSMKFDDQSIAYLSNQLKNQNRVEAVKQLNKNANKKSNNVETALELKDDYVDQKIQNMRINERVKYSDITLSFYQDNTVKKLVVGNDNLSDYRPSFFRRLGLNIQNGWVIFMEFLLLLANLWMLILLVIAGFFAFSVYRKRRNAKA</sequence>
<proteinExistence type="predicted"/>
<keyword evidence="1" id="KW-0472">Membrane</keyword>
<gene>
    <name evidence="3" type="ORF">GM920_19925</name>
</gene>
<dbReference type="RefSeq" id="WP_182960774.1">
    <property type="nucleotide sequence ID" value="NZ_WNXC01000008.1"/>
</dbReference>
<name>A0ABR6F0Z2_9SPHI</name>